<evidence type="ECO:0000313" key="2">
    <source>
        <dbReference type="EMBL" id="KAK0716287.1"/>
    </source>
</evidence>
<dbReference type="GO" id="GO:0004305">
    <property type="term" value="F:ethanolamine kinase activity"/>
    <property type="evidence" value="ECO:0007669"/>
    <property type="project" value="TreeGrafter"/>
</dbReference>
<organism evidence="2 3">
    <name type="scientific">Lasiosphaeris hirsuta</name>
    <dbReference type="NCBI Taxonomy" id="260670"/>
    <lineage>
        <taxon>Eukaryota</taxon>
        <taxon>Fungi</taxon>
        <taxon>Dikarya</taxon>
        <taxon>Ascomycota</taxon>
        <taxon>Pezizomycotina</taxon>
        <taxon>Sordariomycetes</taxon>
        <taxon>Sordariomycetidae</taxon>
        <taxon>Sordariales</taxon>
        <taxon>Lasiosphaeriaceae</taxon>
        <taxon>Lasiosphaeris</taxon>
    </lineage>
</organism>
<dbReference type="Proteomes" id="UP001172102">
    <property type="component" value="Unassembled WGS sequence"/>
</dbReference>
<reference evidence="2" key="1">
    <citation type="submission" date="2023-06" db="EMBL/GenBank/DDBJ databases">
        <title>Genome-scale phylogeny and comparative genomics of the fungal order Sordariales.</title>
        <authorList>
            <consortium name="Lawrence Berkeley National Laboratory"/>
            <person name="Hensen N."/>
            <person name="Bonometti L."/>
            <person name="Westerberg I."/>
            <person name="Brannstrom I.O."/>
            <person name="Guillou S."/>
            <person name="Cros-Aarteil S."/>
            <person name="Calhoun S."/>
            <person name="Haridas S."/>
            <person name="Kuo A."/>
            <person name="Mondo S."/>
            <person name="Pangilinan J."/>
            <person name="Riley R."/>
            <person name="Labutti K."/>
            <person name="Andreopoulos B."/>
            <person name="Lipzen A."/>
            <person name="Chen C."/>
            <person name="Yanf M."/>
            <person name="Daum C."/>
            <person name="Ng V."/>
            <person name="Clum A."/>
            <person name="Steindorff A."/>
            <person name="Ohm R."/>
            <person name="Martin F."/>
            <person name="Silar P."/>
            <person name="Natvig D."/>
            <person name="Lalanne C."/>
            <person name="Gautier V."/>
            <person name="Ament-Velasquez S.L."/>
            <person name="Kruys A."/>
            <person name="Hutchinson M.I."/>
            <person name="Powell A.J."/>
            <person name="Barry K."/>
            <person name="Miller A.N."/>
            <person name="Grigoriev I.V."/>
            <person name="Debuchy R."/>
            <person name="Gladieux P."/>
            <person name="Thoren M.H."/>
            <person name="Johannesson H."/>
        </authorList>
    </citation>
    <scope>NUCLEOTIDE SEQUENCE</scope>
    <source>
        <strain evidence="2">SMH4607-1</strain>
    </source>
</reference>
<sequence length="385" mass="42700">MTTPILIPVTLPADKQTPTNSIIHDIITPFLPREWPSVDPSTLAISPHSTSTNTCYTVQRPPPTAGRPLTEPLAVFIKLHNPATTSTPTDIDIFAHLVPSKQEEVALCAEFAQTGHGAKVHGFFRTLDGTAGRVDEFLDARTLEPEDVEDRTIRAETARAMAEFHALRAEQLVGKEVGLFYDALVGGLKKFCGMERLKVLGKEAGAGVDELVGHDFAEGVVRVVERLEGVGARTGWCVHDVQYLNVLVRNNPVEGESKVALVDFEFAMRNYRGFDIGGHFMQKMFKWFDEGSKIANCREYTKEEKRHFCDEYAERWNALTGDEDTGHQVFVEAEYGYLLAIAFDFHNMLCFMSDGGGKDPLDLLGLNKLFEVYIAQCASLGLDVS</sequence>
<dbReference type="InterPro" id="IPR011009">
    <property type="entry name" value="Kinase-like_dom_sf"/>
</dbReference>
<evidence type="ECO:0000313" key="3">
    <source>
        <dbReference type="Proteomes" id="UP001172102"/>
    </source>
</evidence>
<comment type="similarity">
    <text evidence="1">Belongs to the choline/ethanolamine kinase family.</text>
</comment>
<keyword evidence="2" id="KW-0808">Transferase</keyword>
<name>A0AA40DWL5_9PEZI</name>
<protein>
    <submittedName>
        <fullName evidence="2">Choline/ethanolamine kinase</fullName>
    </submittedName>
</protein>
<dbReference type="AlphaFoldDB" id="A0AA40DWL5"/>
<dbReference type="EMBL" id="JAUKUA010000004">
    <property type="protein sequence ID" value="KAK0716287.1"/>
    <property type="molecule type" value="Genomic_DNA"/>
</dbReference>
<evidence type="ECO:0000256" key="1">
    <source>
        <dbReference type="ARBA" id="ARBA00038211"/>
    </source>
</evidence>
<dbReference type="Gene3D" id="3.90.1200.10">
    <property type="match status" value="1"/>
</dbReference>
<accession>A0AA40DWL5</accession>
<gene>
    <name evidence="2" type="ORF">B0H67DRAFT_582787</name>
</gene>
<comment type="caution">
    <text evidence="2">The sequence shown here is derived from an EMBL/GenBank/DDBJ whole genome shotgun (WGS) entry which is preliminary data.</text>
</comment>
<keyword evidence="3" id="KW-1185">Reference proteome</keyword>
<dbReference type="GO" id="GO:0004103">
    <property type="term" value="F:choline kinase activity"/>
    <property type="evidence" value="ECO:0007669"/>
    <property type="project" value="TreeGrafter"/>
</dbReference>
<keyword evidence="2" id="KW-0418">Kinase</keyword>
<dbReference type="Pfam" id="PF01633">
    <property type="entry name" value="Choline_kinase"/>
    <property type="match status" value="1"/>
</dbReference>
<dbReference type="Gene3D" id="3.30.200.20">
    <property type="entry name" value="Phosphorylase Kinase, domain 1"/>
    <property type="match status" value="1"/>
</dbReference>
<dbReference type="PANTHER" id="PTHR22603">
    <property type="entry name" value="CHOLINE/ETHANOALAMINE KINASE"/>
    <property type="match status" value="1"/>
</dbReference>
<dbReference type="SUPFAM" id="SSF56112">
    <property type="entry name" value="Protein kinase-like (PK-like)"/>
    <property type="match status" value="1"/>
</dbReference>
<dbReference type="GO" id="GO:0006646">
    <property type="term" value="P:phosphatidylethanolamine biosynthetic process"/>
    <property type="evidence" value="ECO:0007669"/>
    <property type="project" value="TreeGrafter"/>
</dbReference>
<proteinExistence type="inferred from homology"/>
<dbReference type="PANTHER" id="PTHR22603:SF93">
    <property type="entry name" value="RE24176P"/>
    <property type="match status" value="1"/>
</dbReference>
<dbReference type="GO" id="GO:0005737">
    <property type="term" value="C:cytoplasm"/>
    <property type="evidence" value="ECO:0007669"/>
    <property type="project" value="TreeGrafter"/>
</dbReference>